<reference evidence="2" key="1">
    <citation type="journal article" date="2017" name="Genome Biol. Evol.">
        <title>The complete genome sequence of the phytopathogenic fungus Sclerotinia sclerotiorum reveals insights into the genome architecture of broad host range pathogens.</title>
        <authorList>
            <person name="Derbyshire M."/>
            <person name="Denton-Giles M."/>
            <person name="Hegedus D."/>
            <person name="Seifbarghy S."/>
            <person name="Rollins J."/>
            <person name="van Kan J."/>
            <person name="Seidl M.F."/>
            <person name="Faino L."/>
            <person name="Mbengue M."/>
            <person name="Navaud O."/>
            <person name="Raffaele S."/>
            <person name="Hammond-Kosack K."/>
            <person name="Heard S."/>
            <person name="Oliver R."/>
        </authorList>
    </citation>
    <scope>NUCLEOTIDE SEQUENCE [LARGE SCALE GENOMIC DNA]</scope>
    <source>
        <strain evidence="2">ATCC 18683 / 1980 / Ss-1</strain>
    </source>
</reference>
<dbReference type="AlphaFoldDB" id="A0A1D9PRK9"/>
<accession>A0A1D9PRK9</accession>
<proteinExistence type="predicted"/>
<organism evidence="1 2">
    <name type="scientific">Sclerotinia sclerotiorum (strain ATCC 18683 / 1980 / Ss-1)</name>
    <name type="common">White mold</name>
    <name type="synonym">Whetzelinia sclerotiorum</name>
    <dbReference type="NCBI Taxonomy" id="665079"/>
    <lineage>
        <taxon>Eukaryota</taxon>
        <taxon>Fungi</taxon>
        <taxon>Dikarya</taxon>
        <taxon>Ascomycota</taxon>
        <taxon>Pezizomycotina</taxon>
        <taxon>Leotiomycetes</taxon>
        <taxon>Helotiales</taxon>
        <taxon>Sclerotiniaceae</taxon>
        <taxon>Sclerotinia</taxon>
    </lineage>
</organism>
<dbReference type="EMBL" id="CP017814">
    <property type="protein sequence ID" value="APA05348.1"/>
    <property type="molecule type" value="Genomic_DNA"/>
</dbReference>
<evidence type="ECO:0000313" key="1">
    <source>
        <dbReference type="EMBL" id="APA05348.1"/>
    </source>
</evidence>
<gene>
    <name evidence="1" type="ORF">sscle_01g001180</name>
</gene>
<sequence>MRKREAGSPFNADAEALLQGARQSHDNPSFESLKEFSESSSILGKLLGWLRSGKALITFKRCGKVTNDPDCNRWICQGDIQPTFATVISLICNFSDAAV</sequence>
<protein>
    <submittedName>
        <fullName evidence="1">Uncharacterized protein</fullName>
    </submittedName>
</protein>
<dbReference type="VEuPathDB" id="FungiDB:sscle_01g001180"/>
<evidence type="ECO:0000313" key="2">
    <source>
        <dbReference type="Proteomes" id="UP000177798"/>
    </source>
</evidence>
<name>A0A1D9PRK9_SCLS1</name>
<dbReference type="Proteomes" id="UP000177798">
    <property type="component" value="Chromosome 1"/>
</dbReference>